<accession>A0A9W4T4M7</accession>
<name>A0A9W4T4M7_9GLOM</name>
<gene>
    <name evidence="1" type="ORF">FWILDA_LOCUS15639</name>
</gene>
<feature type="non-terminal residue" evidence="1">
    <location>
        <position position="93"/>
    </location>
</feature>
<sequence length="93" mass="10213">SNNSQIPEGLPVINEHFKIIEHKINISSTTEAKNYIDEFTVGNEAGGIGWEEYTKVSPAAAKKALMYKQVLKDALDNGISFSMPGFTAYVGYL</sequence>
<organism evidence="1 2">
    <name type="scientific">Funneliformis geosporum</name>
    <dbReference type="NCBI Taxonomy" id="1117311"/>
    <lineage>
        <taxon>Eukaryota</taxon>
        <taxon>Fungi</taxon>
        <taxon>Fungi incertae sedis</taxon>
        <taxon>Mucoromycota</taxon>
        <taxon>Glomeromycotina</taxon>
        <taxon>Glomeromycetes</taxon>
        <taxon>Glomerales</taxon>
        <taxon>Glomeraceae</taxon>
        <taxon>Funneliformis</taxon>
    </lineage>
</organism>
<comment type="caution">
    <text evidence="1">The sequence shown here is derived from an EMBL/GenBank/DDBJ whole genome shotgun (WGS) entry which is preliminary data.</text>
</comment>
<dbReference type="AlphaFoldDB" id="A0A9W4T4M7"/>
<evidence type="ECO:0000313" key="1">
    <source>
        <dbReference type="EMBL" id="CAI2192563.1"/>
    </source>
</evidence>
<evidence type="ECO:0000313" key="2">
    <source>
        <dbReference type="Proteomes" id="UP001153678"/>
    </source>
</evidence>
<reference evidence="1" key="1">
    <citation type="submission" date="2022-08" db="EMBL/GenBank/DDBJ databases">
        <authorList>
            <person name="Kallberg Y."/>
            <person name="Tangrot J."/>
            <person name="Rosling A."/>
        </authorList>
    </citation>
    <scope>NUCLEOTIDE SEQUENCE</scope>
    <source>
        <strain evidence="1">Wild A</strain>
    </source>
</reference>
<keyword evidence="2" id="KW-1185">Reference proteome</keyword>
<dbReference type="Proteomes" id="UP001153678">
    <property type="component" value="Unassembled WGS sequence"/>
</dbReference>
<protein>
    <submittedName>
        <fullName evidence="1">416_t:CDS:1</fullName>
    </submittedName>
</protein>
<proteinExistence type="predicted"/>
<dbReference type="EMBL" id="CAMKVN010008476">
    <property type="protein sequence ID" value="CAI2192563.1"/>
    <property type="molecule type" value="Genomic_DNA"/>
</dbReference>